<evidence type="ECO:0000313" key="2">
    <source>
        <dbReference type="EMBL" id="KAF2831695.1"/>
    </source>
</evidence>
<keyword evidence="1" id="KW-1133">Transmembrane helix</keyword>
<evidence type="ECO:0000313" key="3">
    <source>
        <dbReference type="Proteomes" id="UP000799424"/>
    </source>
</evidence>
<dbReference type="Proteomes" id="UP000799424">
    <property type="component" value="Unassembled WGS sequence"/>
</dbReference>
<keyword evidence="1" id="KW-0472">Membrane</keyword>
<keyword evidence="1" id="KW-0812">Transmembrane</keyword>
<gene>
    <name evidence="2" type="ORF">CC86DRAFT_282536</name>
</gene>
<organism evidence="2 3">
    <name type="scientific">Ophiobolus disseminans</name>
    <dbReference type="NCBI Taxonomy" id="1469910"/>
    <lineage>
        <taxon>Eukaryota</taxon>
        <taxon>Fungi</taxon>
        <taxon>Dikarya</taxon>
        <taxon>Ascomycota</taxon>
        <taxon>Pezizomycotina</taxon>
        <taxon>Dothideomycetes</taxon>
        <taxon>Pleosporomycetidae</taxon>
        <taxon>Pleosporales</taxon>
        <taxon>Pleosporineae</taxon>
        <taxon>Phaeosphaeriaceae</taxon>
        <taxon>Ophiobolus</taxon>
    </lineage>
</organism>
<dbReference type="OrthoDB" id="5429740at2759"/>
<name>A0A6A7AGI7_9PLEO</name>
<keyword evidence="3" id="KW-1185">Reference proteome</keyword>
<protein>
    <submittedName>
        <fullName evidence="2">Uncharacterized protein</fullName>
    </submittedName>
</protein>
<dbReference type="AlphaFoldDB" id="A0A6A7AGI7"/>
<dbReference type="EMBL" id="MU006218">
    <property type="protein sequence ID" value="KAF2831695.1"/>
    <property type="molecule type" value="Genomic_DNA"/>
</dbReference>
<feature type="transmembrane region" description="Helical" evidence="1">
    <location>
        <begin position="29"/>
        <end position="51"/>
    </location>
</feature>
<evidence type="ECO:0000256" key="1">
    <source>
        <dbReference type="SAM" id="Phobius"/>
    </source>
</evidence>
<reference evidence="2" key="1">
    <citation type="journal article" date="2020" name="Stud. Mycol.">
        <title>101 Dothideomycetes genomes: a test case for predicting lifestyles and emergence of pathogens.</title>
        <authorList>
            <person name="Haridas S."/>
            <person name="Albert R."/>
            <person name="Binder M."/>
            <person name="Bloem J."/>
            <person name="Labutti K."/>
            <person name="Salamov A."/>
            <person name="Andreopoulos B."/>
            <person name="Baker S."/>
            <person name="Barry K."/>
            <person name="Bills G."/>
            <person name="Bluhm B."/>
            <person name="Cannon C."/>
            <person name="Castanera R."/>
            <person name="Culley D."/>
            <person name="Daum C."/>
            <person name="Ezra D."/>
            <person name="Gonzalez J."/>
            <person name="Henrissat B."/>
            <person name="Kuo A."/>
            <person name="Liang C."/>
            <person name="Lipzen A."/>
            <person name="Lutzoni F."/>
            <person name="Magnuson J."/>
            <person name="Mondo S."/>
            <person name="Nolan M."/>
            <person name="Ohm R."/>
            <person name="Pangilinan J."/>
            <person name="Park H.-J."/>
            <person name="Ramirez L."/>
            <person name="Alfaro M."/>
            <person name="Sun H."/>
            <person name="Tritt A."/>
            <person name="Yoshinaga Y."/>
            <person name="Zwiers L.-H."/>
            <person name="Turgeon B."/>
            <person name="Goodwin S."/>
            <person name="Spatafora J."/>
            <person name="Crous P."/>
            <person name="Grigoriev I."/>
        </authorList>
    </citation>
    <scope>NUCLEOTIDE SEQUENCE</scope>
    <source>
        <strain evidence="2">CBS 113818</strain>
    </source>
</reference>
<proteinExistence type="predicted"/>
<sequence>MPGGIHPPASQWFKWPRPNYVDPTTKPKYILVLSCLLGPLSLAVLLARLWVRVRIQKSAGLDDWLMLASWV</sequence>
<accession>A0A6A7AGI7</accession>